<feature type="region of interest" description="Disordered" evidence="1">
    <location>
        <begin position="1250"/>
        <end position="1421"/>
    </location>
</feature>
<protein>
    <submittedName>
        <fullName evidence="2">Uncharacterized protein</fullName>
    </submittedName>
</protein>
<feature type="region of interest" description="Disordered" evidence="1">
    <location>
        <begin position="1"/>
        <end position="40"/>
    </location>
</feature>
<dbReference type="OrthoDB" id="3259825at2759"/>
<feature type="region of interest" description="Disordered" evidence="1">
    <location>
        <begin position="455"/>
        <end position="536"/>
    </location>
</feature>
<feature type="compositionally biased region" description="Polar residues" evidence="1">
    <location>
        <begin position="185"/>
        <end position="194"/>
    </location>
</feature>
<feature type="region of interest" description="Disordered" evidence="1">
    <location>
        <begin position="102"/>
        <end position="223"/>
    </location>
</feature>
<organism evidence="2 3">
    <name type="scientific">Hydnum rufescens UP504</name>
    <dbReference type="NCBI Taxonomy" id="1448309"/>
    <lineage>
        <taxon>Eukaryota</taxon>
        <taxon>Fungi</taxon>
        <taxon>Dikarya</taxon>
        <taxon>Basidiomycota</taxon>
        <taxon>Agaricomycotina</taxon>
        <taxon>Agaricomycetes</taxon>
        <taxon>Cantharellales</taxon>
        <taxon>Hydnaceae</taxon>
        <taxon>Hydnum</taxon>
    </lineage>
</organism>
<feature type="region of interest" description="Disordered" evidence="1">
    <location>
        <begin position="597"/>
        <end position="631"/>
    </location>
</feature>
<sequence length="1421" mass="150405">MHRFRRKSETRRSAAVPGALSQSDNNLDIPSLPSLPPASDFRTSLILPSLSRRFTILRNSSGEPLSAAQVRTRLAEQRLKGLENHITEEEEDLMIMALEEMQSSATSSNDTSARSSENTEGSSSYFADSDPQPSPTRSPESTISASRGASGNKRPDNVLFGSGSSRLRDENHMRLASKTSDHSLRSTAASNLSTPPRVRHPTRGARAETSEFSRDAPVASASPERRVVRGVEFSDPFSGYSRRTAGPPVTPGLVRRASLALAQALQDLEREMGAMQAGEGSPVIPEFDKFDDDDTVLVTPASGNNGIQTAEAVSDKVGYWVDDSHVNSGLSSPSPYRRVNSASPVPGSDARVPGYIPGMHRPITPARESDFEEFPSYSNATTPRATSPTSPTSRPVGIFGTGHLRRSSTSRSTSNTQSSRISPASPTESTTPTAEPWPAKDRAFSSPVAVPPYLSPSHSLGRSSLPLTSTGLQVEQGNGSARSSRPSTPAGSSREASGLHSRDDSSASDDIPQYFGHSRLKSSVDRGDRLPLPDSRLFGQQSQAKPWAGLPNQYDSSSVPGNIAAVAALSALRQHSPTPNSIRSPQRSPSEHRVLIPSLRSPSPAIKSTTSPPYHHTPTPSSSSSFFQFERSPTGKRFGDIPVDQMDTHSRAASPSSAPYSRALVFSPILNSSSSSVVSVGSSYHSWEETKVGSLKKLYDMREPSNDDSLDSDPTLVASDGSEEVLEKLTGLTVSDITAIHNKLVDSALYPPPEPKRSSHSRRTSLVSQSRGNLADDSAKEIITYRPPSRSAASPSPAPPVPRASTPNLNSNATPAIPSERSNTPGSDHASKANALLQSVMNSITSPSSTPPPVQDAPAVTARSTASREDAFGMLRAPAEEQASEYQRRQDLQDALFGKNGRSKEAQSAPSTPPDRTQPTPQPEKSDSHDSSPVSGVQSRSASPSPSPPRAGIVAAVSPKLQVDQLHQDVERQAAAATAALKSSSDAGASGDGSLPHRKTSKRINMSKISSPLLISSTTSVDALPIKSTSMLSLPSGSNPSSGSKFSLKKLRGSLRRQNPTGEEATLTTGNAKPVPAANPTRPVLKTSPSSSTAGKATAPASAHSMASYKFPPEVVAPPASAGPRAGLKGLMARIRRSKKGSDAIPEHEPYTMPDAVRSDKLSPSPPDWSANRPAPIPGNDIVKRSPTLRAQSASNDPRLLTPKTSLREGKTSPSPPHDEGALKQLFDAASNLGLDQEALNDFLSRSGSITSQATSRAHAASPTPNLGLSASTIDESLHESSRLPNQQPSSEAPVLPIQPQLRQHSAEPDPGTTVVRRTLYIPSDGKDSNPTDIQGLVARRSSMKPRHGRSASATSIQSGRSVLDRAPTPPPSRGARHRSMEASPPVPQLPTAIGSGANLTPPRPQSNQPSAYDFHGNGAT</sequence>
<name>A0A9P6E0S0_9AGAM</name>
<feature type="compositionally biased region" description="Low complexity" evidence="1">
    <location>
        <begin position="1030"/>
        <end position="1046"/>
    </location>
</feature>
<feature type="compositionally biased region" description="Low complexity" evidence="1">
    <location>
        <begin position="786"/>
        <end position="795"/>
    </location>
</feature>
<dbReference type="EMBL" id="MU128926">
    <property type="protein sequence ID" value="KAF9518183.1"/>
    <property type="molecule type" value="Genomic_DNA"/>
</dbReference>
<proteinExistence type="predicted"/>
<evidence type="ECO:0000256" key="1">
    <source>
        <dbReference type="SAM" id="MobiDB-lite"/>
    </source>
</evidence>
<keyword evidence="3" id="KW-1185">Reference proteome</keyword>
<feature type="compositionally biased region" description="Polar residues" evidence="1">
    <location>
        <begin position="456"/>
        <end position="495"/>
    </location>
</feature>
<feature type="region of interest" description="Disordered" evidence="1">
    <location>
        <begin position="326"/>
        <end position="443"/>
    </location>
</feature>
<feature type="compositionally biased region" description="Basic and acidic residues" evidence="1">
    <location>
        <begin position="205"/>
        <end position="214"/>
    </location>
</feature>
<feature type="compositionally biased region" description="Basic and acidic residues" evidence="1">
    <location>
        <begin position="1140"/>
        <end position="1150"/>
    </location>
</feature>
<feature type="compositionally biased region" description="Low complexity" evidence="1">
    <location>
        <begin position="974"/>
        <end position="994"/>
    </location>
</feature>
<feature type="compositionally biased region" description="Polar residues" evidence="1">
    <location>
        <begin position="1056"/>
        <end position="1071"/>
    </location>
</feature>
<feature type="compositionally biased region" description="Low complexity" evidence="1">
    <location>
        <begin position="1007"/>
        <end position="1020"/>
    </location>
</feature>
<feature type="compositionally biased region" description="Polar residues" evidence="1">
    <location>
        <begin position="1263"/>
        <end position="1275"/>
    </location>
</feature>
<dbReference type="Proteomes" id="UP000886523">
    <property type="component" value="Unassembled WGS sequence"/>
</dbReference>
<feature type="compositionally biased region" description="Basic and acidic residues" evidence="1">
    <location>
        <begin position="166"/>
        <end position="184"/>
    </location>
</feature>
<comment type="caution">
    <text evidence="2">The sequence shown here is derived from an EMBL/GenBank/DDBJ whole genome shotgun (WGS) entry which is preliminary data.</text>
</comment>
<feature type="compositionally biased region" description="Polar residues" evidence="1">
    <location>
        <begin position="1352"/>
        <end position="1361"/>
    </location>
</feature>
<feature type="compositionally biased region" description="Polar residues" evidence="1">
    <location>
        <begin position="102"/>
        <end position="126"/>
    </location>
</feature>
<reference evidence="2" key="1">
    <citation type="journal article" date="2020" name="Nat. Commun.">
        <title>Large-scale genome sequencing of mycorrhizal fungi provides insights into the early evolution of symbiotic traits.</title>
        <authorList>
            <person name="Miyauchi S."/>
            <person name="Kiss E."/>
            <person name="Kuo A."/>
            <person name="Drula E."/>
            <person name="Kohler A."/>
            <person name="Sanchez-Garcia M."/>
            <person name="Morin E."/>
            <person name="Andreopoulos B."/>
            <person name="Barry K.W."/>
            <person name="Bonito G."/>
            <person name="Buee M."/>
            <person name="Carver A."/>
            <person name="Chen C."/>
            <person name="Cichocki N."/>
            <person name="Clum A."/>
            <person name="Culley D."/>
            <person name="Crous P.W."/>
            <person name="Fauchery L."/>
            <person name="Girlanda M."/>
            <person name="Hayes R.D."/>
            <person name="Keri Z."/>
            <person name="LaButti K."/>
            <person name="Lipzen A."/>
            <person name="Lombard V."/>
            <person name="Magnuson J."/>
            <person name="Maillard F."/>
            <person name="Murat C."/>
            <person name="Nolan M."/>
            <person name="Ohm R.A."/>
            <person name="Pangilinan J."/>
            <person name="Pereira M.F."/>
            <person name="Perotto S."/>
            <person name="Peter M."/>
            <person name="Pfister S."/>
            <person name="Riley R."/>
            <person name="Sitrit Y."/>
            <person name="Stielow J.B."/>
            <person name="Szollosi G."/>
            <person name="Zifcakova L."/>
            <person name="Stursova M."/>
            <person name="Spatafora J.W."/>
            <person name="Tedersoo L."/>
            <person name="Vaario L.M."/>
            <person name="Yamada A."/>
            <person name="Yan M."/>
            <person name="Wang P."/>
            <person name="Xu J."/>
            <person name="Bruns T."/>
            <person name="Baldrian P."/>
            <person name="Vilgalys R."/>
            <person name="Dunand C."/>
            <person name="Henrissat B."/>
            <person name="Grigoriev I.V."/>
            <person name="Hibbett D."/>
            <person name="Nagy L.G."/>
            <person name="Martin F.M."/>
        </authorList>
    </citation>
    <scope>NUCLEOTIDE SEQUENCE</scope>
    <source>
        <strain evidence="2">UP504</strain>
    </source>
</reference>
<feature type="compositionally biased region" description="Low complexity" evidence="1">
    <location>
        <begin position="608"/>
        <end position="625"/>
    </location>
</feature>
<feature type="compositionally biased region" description="Polar residues" evidence="1">
    <location>
        <begin position="806"/>
        <end position="826"/>
    </location>
</feature>
<accession>A0A9P6E0S0</accession>
<feature type="compositionally biased region" description="Basic and acidic residues" evidence="1">
    <location>
        <begin position="522"/>
        <end position="531"/>
    </location>
</feature>
<evidence type="ECO:0000313" key="3">
    <source>
        <dbReference type="Proteomes" id="UP000886523"/>
    </source>
</evidence>
<feature type="compositionally biased region" description="Basic and acidic residues" evidence="1">
    <location>
        <begin position="1206"/>
        <end position="1222"/>
    </location>
</feature>
<feature type="region of interest" description="Disordered" evidence="1">
    <location>
        <begin position="747"/>
        <end position="1222"/>
    </location>
</feature>
<feature type="compositionally biased region" description="Low complexity" evidence="1">
    <location>
        <begin position="409"/>
        <end position="436"/>
    </location>
</feature>
<gene>
    <name evidence="2" type="ORF">BS47DRAFT_324130</name>
</gene>
<evidence type="ECO:0000313" key="2">
    <source>
        <dbReference type="EMBL" id="KAF9518183.1"/>
    </source>
</evidence>
<feature type="compositionally biased region" description="Polar residues" evidence="1">
    <location>
        <begin position="135"/>
        <end position="149"/>
    </location>
</feature>
<feature type="compositionally biased region" description="Low complexity" evidence="1">
    <location>
        <begin position="380"/>
        <end position="395"/>
    </location>
</feature>